<dbReference type="PANTHER" id="PTHR33021:SF6">
    <property type="entry name" value="EARLY NODULIN-LIKE PROTEIN 18"/>
    <property type="match status" value="1"/>
</dbReference>
<reference evidence="5 6" key="1">
    <citation type="submission" date="2024-01" db="EMBL/GenBank/DDBJ databases">
        <title>Genome assemblies of Stephania.</title>
        <authorList>
            <person name="Yang L."/>
        </authorList>
    </citation>
    <scope>NUCLEOTIDE SEQUENCE [LARGE SCALE GENOMIC DNA]</scope>
    <source>
        <strain evidence="5">JXDWG</strain>
        <tissue evidence="5">Leaf</tissue>
    </source>
</reference>
<feature type="signal peptide" evidence="3">
    <location>
        <begin position="1"/>
        <end position="39"/>
    </location>
</feature>
<organism evidence="5 6">
    <name type="scientific">Stephania cephalantha</name>
    <dbReference type="NCBI Taxonomy" id="152367"/>
    <lineage>
        <taxon>Eukaryota</taxon>
        <taxon>Viridiplantae</taxon>
        <taxon>Streptophyta</taxon>
        <taxon>Embryophyta</taxon>
        <taxon>Tracheophyta</taxon>
        <taxon>Spermatophyta</taxon>
        <taxon>Magnoliopsida</taxon>
        <taxon>Ranunculales</taxon>
        <taxon>Menispermaceae</taxon>
        <taxon>Menispermoideae</taxon>
        <taxon>Cissampelideae</taxon>
        <taxon>Stephania</taxon>
    </lineage>
</organism>
<accession>A0AAP0NZY4</accession>
<dbReference type="Gene3D" id="2.60.40.420">
    <property type="entry name" value="Cupredoxins - blue copper proteins"/>
    <property type="match status" value="1"/>
</dbReference>
<dbReference type="EMBL" id="JBBNAG010000006">
    <property type="protein sequence ID" value="KAK9124809.1"/>
    <property type="molecule type" value="Genomic_DNA"/>
</dbReference>
<keyword evidence="2" id="KW-0812">Transmembrane</keyword>
<dbReference type="AlphaFoldDB" id="A0AAP0NZY4"/>
<dbReference type="InterPro" id="IPR003245">
    <property type="entry name" value="Phytocyanin_dom"/>
</dbReference>
<sequence length="253" mass="27398">MEGRVMRRSMSRSALCHRLGSSASTLLLIIMIFFSGSEAYKNYTVGDSLGWYDHFHESSSSSSSSSSSVVISYQKWAAGKTFALGDFLIFNTDTNHSVVQTYNFTTYKRCDFEDAETDDTTEWSAAHADPSSTTPQQVTVPVPLLKEGINYFFSGDYDGEQCKNGQHFKINVTHGQGLPPSLQSSSSFAPSPSVDPTDGVGDDNVSSTFDHPKSAADHQADDDKTSTAASASLSGLYVLLLGLTLGHLILPTY</sequence>
<gene>
    <name evidence="5" type="ORF">Scep_013655</name>
</gene>
<feature type="compositionally biased region" description="Basic and acidic residues" evidence="1">
    <location>
        <begin position="210"/>
        <end position="223"/>
    </location>
</feature>
<dbReference type="Pfam" id="PF02298">
    <property type="entry name" value="Cu_bind_like"/>
    <property type="match status" value="1"/>
</dbReference>
<feature type="compositionally biased region" description="Low complexity" evidence="1">
    <location>
        <begin position="179"/>
        <end position="196"/>
    </location>
</feature>
<dbReference type="SUPFAM" id="SSF49503">
    <property type="entry name" value="Cupredoxins"/>
    <property type="match status" value="1"/>
</dbReference>
<proteinExistence type="predicted"/>
<dbReference type="PROSITE" id="PS51485">
    <property type="entry name" value="PHYTOCYANIN"/>
    <property type="match status" value="1"/>
</dbReference>
<comment type="caution">
    <text evidence="5">The sequence shown here is derived from an EMBL/GenBank/DDBJ whole genome shotgun (WGS) entry which is preliminary data.</text>
</comment>
<keyword evidence="2" id="KW-0472">Membrane</keyword>
<name>A0AAP0NZY4_9MAGN</name>
<evidence type="ECO:0000256" key="1">
    <source>
        <dbReference type="SAM" id="MobiDB-lite"/>
    </source>
</evidence>
<dbReference type="Proteomes" id="UP001419268">
    <property type="component" value="Unassembled WGS sequence"/>
</dbReference>
<evidence type="ECO:0000313" key="5">
    <source>
        <dbReference type="EMBL" id="KAK9124809.1"/>
    </source>
</evidence>
<keyword evidence="3" id="KW-0732">Signal</keyword>
<dbReference type="FunFam" id="2.60.40.420:FF:000048">
    <property type="entry name" value="Early nodulin-like protein 18"/>
    <property type="match status" value="1"/>
</dbReference>
<feature type="transmembrane region" description="Helical" evidence="2">
    <location>
        <begin position="228"/>
        <end position="250"/>
    </location>
</feature>
<dbReference type="GO" id="GO:0009055">
    <property type="term" value="F:electron transfer activity"/>
    <property type="evidence" value="ECO:0007669"/>
    <property type="project" value="InterPro"/>
</dbReference>
<keyword evidence="6" id="KW-1185">Reference proteome</keyword>
<dbReference type="GO" id="GO:0005886">
    <property type="term" value="C:plasma membrane"/>
    <property type="evidence" value="ECO:0007669"/>
    <property type="project" value="TreeGrafter"/>
</dbReference>
<evidence type="ECO:0000256" key="3">
    <source>
        <dbReference type="SAM" id="SignalP"/>
    </source>
</evidence>
<evidence type="ECO:0000259" key="4">
    <source>
        <dbReference type="PROSITE" id="PS51485"/>
    </source>
</evidence>
<feature type="domain" description="Phytocyanin" evidence="4">
    <location>
        <begin position="41"/>
        <end position="174"/>
    </location>
</feature>
<evidence type="ECO:0000313" key="6">
    <source>
        <dbReference type="Proteomes" id="UP001419268"/>
    </source>
</evidence>
<feature type="chain" id="PRO_5042865996" description="Phytocyanin domain-containing protein" evidence="3">
    <location>
        <begin position="40"/>
        <end position="253"/>
    </location>
</feature>
<keyword evidence="2" id="KW-1133">Transmembrane helix</keyword>
<feature type="region of interest" description="Disordered" evidence="1">
    <location>
        <begin position="173"/>
        <end position="223"/>
    </location>
</feature>
<evidence type="ECO:0000256" key="2">
    <source>
        <dbReference type="SAM" id="Phobius"/>
    </source>
</evidence>
<protein>
    <recommendedName>
        <fullName evidence="4">Phytocyanin domain-containing protein</fullName>
    </recommendedName>
</protein>
<dbReference type="InterPro" id="IPR008972">
    <property type="entry name" value="Cupredoxin"/>
</dbReference>
<dbReference type="InterPro" id="IPR039391">
    <property type="entry name" value="Phytocyanin-like"/>
</dbReference>
<dbReference type="PANTHER" id="PTHR33021">
    <property type="entry name" value="BLUE COPPER PROTEIN"/>
    <property type="match status" value="1"/>
</dbReference>